<dbReference type="SUPFAM" id="SSF52540">
    <property type="entry name" value="P-loop containing nucleoside triphosphate hydrolases"/>
    <property type="match status" value="1"/>
</dbReference>
<proteinExistence type="inferred from homology"/>
<dbReference type="EMBL" id="BAAADO010000004">
    <property type="protein sequence ID" value="GAA0493372.1"/>
    <property type="molecule type" value="Genomic_DNA"/>
</dbReference>
<evidence type="ECO:0000256" key="4">
    <source>
        <dbReference type="SAM" id="Coils"/>
    </source>
</evidence>
<dbReference type="Gene3D" id="3.40.50.300">
    <property type="entry name" value="P-loop containing nucleotide triphosphate hydrolases"/>
    <property type="match status" value="2"/>
</dbReference>
<accession>A0ABP3L4U7</accession>
<comment type="similarity">
    <text evidence="1">Belongs to the SMC family. SbcC subfamily.</text>
</comment>
<dbReference type="InterPro" id="IPR017599">
    <property type="entry name" value="DNA_S_DndD"/>
</dbReference>
<evidence type="ECO:0000313" key="6">
    <source>
        <dbReference type="Proteomes" id="UP001500880"/>
    </source>
</evidence>
<keyword evidence="4" id="KW-0175">Coiled coil</keyword>
<protein>
    <recommendedName>
        <fullName evidence="3">Nuclease SbcCD subunit C</fullName>
    </recommendedName>
</protein>
<dbReference type="InterPro" id="IPR027417">
    <property type="entry name" value="P-loop_NTPase"/>
</dbReference>
<name>A0ABP3L4U7_9BACI</name>
<feature type="coiled-coil region" evidence="4">
    <location>
        <begin position="393"/>
        <end position="481"/>
    </location>
</feature>
<organism evidence="5 6">
    <name type="scientific">Salinibacillus aidingensis</name>
    <dbReference type="NCBI Taxonomy" id="237684"/>
    <lineage>
        <taxon>Bacteria</taxon>
        <taxon>Bacillati</taxon>
        <taxon>Bacillota</taxon>
        <taxon>Bacilli</taxon>
        <taxon>Bacillales</taxon>
        <taxon>Bacillaceae</taxon>
        <taxon>Salinibacillus</taxon>
    </lineage>
</organism>
<comment type="caution">
    <text evidence="5">The sequence shown here is derived from an EMBL/GenBank/DDBJ whole genome shotgun (WGS) entry which is preliminary data.</text>
</comment>
<dbReference type="NCBIfam" id="TIGR03185">
    <property type="entry name" value="DNA_S_dndD"/>
    <property type="match status" value="1"/>
</dbReference>
<gene>
    <name evidence="5" type="primary">dndD_1</name>
    <name evidence="5" type="ORF">GCM10008986_19770</name>
</gene>
<dbReference type="PANTHER" id="PTHR32114">
    <property type="entry name" value="ABC TRANSPORTER ABCH.3"/>
    <property type="match status" value="1"/>
</dbReference>
<evidence type="ECO:0000256" key="1">
    <source>
        <dbReference type="ARBA" id="ARBA00006930"/>
    </source>
</evidence>
<evidence type="ECO:0000256" key="2">
    <source>
        <dbReference type="ARBA" id="ARBA00011322"/>
    </source>
</evidence>
<reference evidence="6" key="1">
    <citation type="journal article" date="2019" name="Int. J. Syst. Evol. Microbiol.">
        <title>The Global Catalogue of Microorganisms (GCM) 10K type strain sequencing project: providing services to taxonomists for standard genome sequencing and annotation.</title>
        <authorList>
            <consortium name="The Broad Institute Genomics Platform"/>
            <consortium name="The Broad Institute Genome Sequencing Center for Infectious Disease"/>
            <person name="Wu L."/>
            <person name="Ma J."/>
        </authorList>
    </citation>
    <scope>NUCLEOTIDE SEQUENCE [LARGE SCALE GENOMIC DNA]</scope>
    <source>
        <strain evidence="6">JCM 12389</strain>
    </source>
</reference>
<dbReference type="PANTHER" id="PTHR32114:SF2">
    <property type="entry name" value="ABC TRANSPORTER ABCH.3"/>
    <property type="match status" value="1"/>
</dbReference>
<evidence type="ECO:0000313" key="5">
    <source>
        <dbReference type="EMBL" id="GAA0493372.1"/>
    </source>
</evidence>
<evidence type="ECO:0000256" key="3">
    <source>
        <dbReference type="ARBA" id="ARBA00013368"/>
    </source>
</evidence>
<sequence>MIFKKLVLTNIGPYLGVNRFSFDTKDDKNTIIIGGKNGSGKTTFLNSVRLALYGPLAYGYKTESNEYLKKVRGLLNSNALEAYSNNHFKIRIDFKTVENFKNINVSIVRSWNVTEKSIKEKVAVIKDDEHLNEVQKDEFFESLRTTFPPSLLELCLFDGEDISRLTSEDTLSKYIKDLSSHLFNLDLFHNLEKDLENYISQSSKTSKEASLENDKEVIEEDLTSKLELLKELNDDLNTKKEELEINKQKFDETKKEFSLHGGLIYEERTKVENRISALETERKHVNDKIKEFIATDLPFYIAIPNLVNLVQQLKDEEEYHISNILKDKISNLPLSEIVNELGIQQNNEKEAKLKNTLMGHLAENKDVDIIHNASKTEAQSVFSLLSETNINKLHEISNLISKNKNDLEELQQLRRKLKDNETSSEFSEMIIAMERYTHEIAKLENEISQLQGQIVPLQDEIESLNKKYEKVKNDLHNLYKTKSSYNESQKVINISKKFQENQLRKKLKDVEYFSSKMINELLRKDLFINQIKIDFKTFQLSLVGYENEEIDKEILSAGEKELLVLSVIWGTITSSKKQLPFILDTLLGRLDKEHKQSIITKLIPKFSDQIMILSTDSEISEELYEKLSPFISNEYTLNYNNLEKKTEIESHFFNHNVKVGVN</sequence>
<comment type="subunit">
    <text evidence="2">Heterodimer of SbcC and SbcD.</text>
</comment>
<dbReference type="RefSeq" id="WP_343840364.1">
    <property type="nucleotide sequence ID" value="NZ_BAAADO010000004.1"/>
</dbReference>
<dbReference type="Proteomes" id="UP001500880">
    <property type="component" value="Unassembled WGS sequence"/>
</dbReference>
<feature type="coiled-coil region" evidence="4">
    <location>
        <begin position="215"/>
        <end position="288"/>
    </location>
</feature>
<keyword evidence="6" id="KW-1185">Reference proteome</keyword>